<organism evidence="1">
    <name type="scientific">marine metagenome</name>
    <dbReference type="NCBI Taxonomy" id="408172"/>
    <lineage>
        <taxon>unclassified sequences</taxon>
        <taxon>metagenomes</taxon>
        <taxon>ecological metagenomes</taxon>
    </lineage>
</organism>
<name>A0A382P5A5_9ZZZZ</name>
<feature type="non-terminal residue" evidence="1">
    <location>
        <position position="1"/>
    </location>
</feature>
<dbReference type="AlphaFoldDB" id="A0A382P5A5"/>
<proteinExistence type="predicted"/>
<protein>
    <submittedName>
        <fullName evidence="1">Uncharacterized protein</fullName>
    </submittedName>
</protein>
<accession>A0A382P5A5</accession>
<sequence>YFNAFLGFDNLWSVNIITPTKVSLDYANVGSTQTAIGETHELDPIWGALGNNDPLGNAGQCYWGGCADMLAAKRMYVYSYDATWNSQSDCRATTSNPTTAFHVMDDYTSAGEGNKSCTTTMFEWNLEDIAGATIQDVWISHAHNIWSLGAGQTEVNWSSNTVIRPSAQTNYGSWAVCCTTPGIMWDQTYMTFIQNGGDYAQDGVAPNTDIFAYDNNLQQHYEFSAQAVTDMQSQLALAPCQTSGDCWFSAILSTKGFPVKPVGGGDTDYYSGYTKLGIKFTLPPEDPTALAAVQTTGGQADLTWLSNWQDAPALDSIGNSGYFVSNVAHDHTDFTGGSQYNTRQCYGNPPTTPTYGVAG</sequence>
<feature type="non-terminal residue" evidence="1">
    <location>
        <position position="359"/>
    </location>
</feature>
<evidence type="ECO:0000313" key="1">
    <source>
        <dbReference type="EMBL" id="SVC68017.1"/>
    </source>
</evidence>
<reference evidence="1" key="1">
    <citation type="submission" date="2018-05" db="EMBL/GenBank/DDBJ databases">
        <authorList>
            <person name="Lanie J.A."/>
            <person name="Ng W.-L."/>
            <person name="Kazmierczak K.M."/>
            <person name="Andrzejewski T.M."/>
            <person name="Davidsen T.M."/>
            <person name="Wayne K.J."/>
            <person name="Tettelin H."/>
            <person name="Glass J.I."/>
            <person name="Rusch D."/>
            <person name="Podicherti R."/>
            <person name="Tsui H.-C.T."/>
            <person name="Winkler M.E."/>
        </authorList>
    </citation>
    <scope>NUCLEOTIDE SEQUENCE</scope>
</reference>
<dbReference type="EMBL" id="UINC01104676">
    <property type="protein sequence ID" value="SVC68017.1"/>
    <property type="molecule type" value="Genomic_DNA"/>
</dbReference>
<gene>
    <name evidence="1" type="ORF">METZ01_LOCUS320871</name>
</gene>